<gene>
    <name evidence="1" type="primary">LIP1</name>
</gene>
<dbReference type="EMBL" id="GALX01001415">
    <property type="protein sequence ID" value="JAB67051.1"/>
    <property type="molecule type" value="Transcribed_RNA"/>
</dbReference>
<dbReference type="SUPFAM" id="SSF53474">
    <property type="entry name" value="alpha/beta-Hydrolases"/>
    <property type="match status" value="1"/>
</dbReference>
<dbReference type="AlphaFoldDB" id="V5IAC7"/>
<proteinExistence type="predicted"/>
<dbReference type="OrthoDB" id="9974421at2759"/>
<protein>
    <submittedName>
        <fullName evidence="1">Lipase</fullName>
    </submittedName>
</protein>
<evidence type="ECO:0000313" key="1">
    <source>
        <dbReference type="EMBL" id="JAB67051.1"/>
    </source>
</evidence>
<sequence>MSRVPSVASVREILHLVQLKRTGRFEAYSEESEGKEYDLSKVTIPVALFYTPNDVLISTTDVDTLAKELPNVYWQVNMEELDNNLDLLYSKDMNQMKEKVEQALQKDIQFLNENNNLY</sequence>
<organism evidence="1">
    <name type="scientific">Anoplophora glabripennis</name>
    <name type="common">Asian longhorn beetle</name>
    <name type="synonym">Anoplophora nobilis</name>
    <dbReference type="NCBI Taxonomy" id="217634"/>
    <lineage>
        <taxon>Eukaryota</taxon>
        <taxon>Metazoa</taxon>
        <taxon>Ecdysozoa</taxon>
        <taxon>Arthropoda</taxon>
        <taxon>Hexapoda</taxon>
        <taxon>Insecta</taxon>
        <taxon>Pterygota</taxon>
        <taxon>Neoptera</taxon>
        <taxon>Endopterygota</taxon>
        <taxon>Coleoptera</taxon>
        <taxon>Polyphaga</taxon>
        <taxon>Cucujiformia</taxon>
        <taxon>Chrysomeloidea</taxon>
        <taxon>Cerambycidae</taxon>
        <taxon>Lamiinae</taxon>
        <taxon>Lamiini</taxon>
        <taxon>Anoplophora</taxon>
    </lineage>
</organism>
<reference evidence="1" key="1">
    <citation type="submission" date="2013-07" db="EMBL/GenBank/DDBJ databases">
        <title>Midgut Transcriptome Profiling of Anoplphora glabripennis, a Lignocellulose Degrading, Wood-Boring Cerambycid.</title>
        <authorList>
            <person name="Scully E.D."/>
            <person name="Hoover K."/>
            <person name="Carlson J.E."/>
            <person name="Tien M."/>
            <person name="Geib S.M."/>
        </authorList>
    </citation>
    <scope>NUCLEOTIDE SEQUENCE</scope>
</reference>
<accession>V5IAC7</accession>
<dbReference type="Gene3D" id="3.40.50.1820">
    <property type="entry name" value="alpha/beta hydrolase"/>
    <property type="match status" value="1"/>
</dbReference>
<name>V5IAC7_ANOGL</name>
<dbReference type="InterPro" id="IPR029058">
    <property type="entry name" value="AB_hydrolase_fold"/>
</dbReference>